<dbReference type="InterPro" id="IPR052111">
    <property type="entry name" value="Spermatogenesis_Ciliary_MAP"/>
</dbReference>
<dbReference type="EMBL" id="LT615250">
    <property type="protein sequence ID" value="SCO68823.1"/>
    <property type="molecule type" value="Genomic_DNA"/>
</dbReference>
<protein>
    <recommendedName>
        <fullName evidence="1">CH-like domain-containing protein</fullName>
    </recommendedName>
</protein>
<dbReference type="InterPro" id="IPR036872">
    <property type="entry name" value="CH_dom_sf"/>
</dbReference>
<dbReference type="PANTHER" id="PTHR12509">
    <property type="entry name" value="SPERMATOGENESIS-ASSOCIATED 4-RELATED"/>
    <property type="match status" value="1"/>
</dbReference>
<evidence type="ECO:0000259" key="1">
    <source>
        <dbReference type="Pfam" id="PF06294"/>
    </source>
</evidence>
<reference evidence="2 3" key="1">
    <citation type="submission" date="2016-07" db="EMBL/GenBank/DDBJ databases">
        <authorList>
            <consortium name="Pathogen Informatics"/>
        </authorList>
    </citation>
    <scope>NUCLEOTIDE SEQUENCE [LARGE SCALE GENOMIC DNA]</scope>
</reference>
<dbReference type="GO" id="GO:0008017">
    <property type="term" value="F:microtubule binding"/>
    <property type="evidence" value="ECO:0007669"/>
    <property type="project" value="TreeGrafter"/>
</dbReference>
<dbReference type="VEuPathDB" id="PlasmoDB:PVP01_1244300"/>
<proteinExistence type="predicted"/>
<evidence type="ECO:0000313" key="2">
    <source>
        <dbReference type="EMBL" id="SCO68823.1"/>
    </source>
</evidence>
<dbReference type="Proteomes" id="UP000196402">
    <property type="component" value="Chromosome 12"/>
</dbReference>
<name>A0A1G4H1T9_PLAVI</name>
<accession>A0A1G4H1T9</accession>
<dbReference type="SUPFAM" id="SSF47576">
    <property type="entry name" value="Calponin-homology domain, CH-domain"/>
    <property type="match status" value="1"/>
</dbReference>
<dbReference type="AlphaFoldDB" id="A0A1G4H1T9"/>
<dbReference type="VEuPathDB" id="PlasmoDB:PVX_117335"/>
<evidence type="ECO:0000313" key="3">
    <source>
        <dbReference type="Proteomes" id="UP000196402"/>
    </source>
</evidence>
<dbReference type="Gene3D" id="1.10.418.10">
    <property type="entry name" value="Calponin-like domain"/>
    <property type="match status" value="1"/>
</dbReference>
<gene>
    <name evidence="2" type="ORF">PVT01_120048500</name>
</gene>
<sequence length="785" mass="91880">MEIPREVIKWLQYLNLPYSFRNIKNASNGVIVAEILNIYLPQTINMNSLENGFGKEIKKKNWQVIKRTLTSLGISFDETAVINSDKNAIINLFVQLYEHFNGKKIKNELYCSKEEGSELSVPSFARSTITQKVRESNVHDIVDEEKKMMSTYEIIKREEYQNAMMRTRQKEEKENSNKIKQKGKQTGLNETSIFEGLEKSSSIITINDISNYMDYTDIKTLDSFIKDKNNLKSTAFMKSMKVTNEGECQQVHQKGYTDENVEDIIAEVLAESLSDYKMEEDDERDGKRDDKNVPLLPANTKKGGYKFATFEPSDEECANNLYEKFYAVCAFQKQELVDKILDQLTLYNENFHLILSLRGYQFFHLWKLFHPVLSSAKCDCGVFTSIMNYLKQLLGYLKINDTTTSEIICNIILKGMFVLDTGGNKNIRSFCELLILLIQNDRHSLMNILRVIKGTMSLDFFYLFLLTLLRSQANSFIRQKDVKDIYLYYLFAGLHTSRENIMLYSLEMLNMLSLLDVYPEIVHLAGLLQNILEINNRSYDTYLFTISCNVVCKMKENQKEDPYSAELAQLVGICLEVLRRTKAKKLLYFFFLYSHKILSMNDGFFDLYLKRYNELSDEEQKVLLSNNIFEASFRQACSCKFVKKHFSNIFCENLNMLSEESNMSLFHLLLTKGKWKTGPFLRILKNYIIYTKNLEMLAYLKIYEKIYEYTIRNIFLENSPDFDSSKEILNFFWFSTNDELKAQSFEISLSHFEKLFLENKHNLGPHTKEYLAQLEKDAYLRKFVH</sequence>
<dbReference type="eggNOG" id="ENOG502QX13">
    <property type="taxonomic scope" value="Eukaryota"/>
</dbReference>
<dbReference type="PANTHER" id="PTHR12509:SF8">
    <property type="entry name" value="SPERMATOGENESIS-ASSOCIATED PROTEIN 4"/>
    <property type="match status" value="1"/>
</dbReference>
<dbReference type="VEuPathDB" id="PlasmoDB:PVPAM_120049500"/>
<dbReference type="InterPro" id="IPR010441">
    <property type="entry name" value="CH_2"/>
</dbReference>
<dbReference type="GO" id="GO:0051493">
    <property type="term" value="P:regulation of cytoskeleton organization"/>
    <property type="evidence" value="ECO:0007669"/>
    <property type="project" value="TreeGrafter"/>
</dbReference>
<organism evidence="2 3">
    <name type="scientific">Plasmodium vivax</name>
    <name type="common">malaria parasite P. vivax</name>
    <dbReference type="NCBI Taxonomy" id="5855"/>
    <lineage>
        <taxon>Eukaryota</taxon>
        <taxon>Sar</taxon>
        <taxon>Alveolata</taxon>
        <taxon>Apicomplexa</taxon>
        <taxon>Aconoidasida</taxon>
        <taxon>Haemosporida</taxon>
        <taxon>Plasmodiidae</taxon>
        <taxon>Plasmodium</taxon>
        <taxon>Plasmodium (Plasmodium)</taxon>
    </lineage>
</organism>
<dbReference type="VEuPathDB" id="PlasmoDB:PVW1_120059100"/>
<feature type="domain" description="CH-like" evidence="1">
    <location>
        <begin position="7"/>
        <end position="98"/>
    </location>
</feature>
<dbReference type="GO" id="GO:0005930">
    <property type="term" value="C:axoneme"/>
    <property type="evidence" value="ECO:0007669"/>
    <property type="project" value="TreeGrafter"/>
</dbReference>
<dbReference type="Pfam" id="PF06294">
    <property type="entry name" value="CH_2"/>
    <property type="match status" value="1"/>
</dbReference>